<keyword evidence="2 6" id="KW-1003">Cell membrane</keyword>
<feature type="transmembrane region" description="Helical" evidence="6">
    <location>
        <begin position="295"/>
        <end position="319"/>
    </location>
</feature>
<feature type="transmembrane region" description="Helical" evidence="6">
    <location>
        <begin position="110"/>
        <end position="131"/>
    </location>
</feature>
<accession>A0A547P9I1</accession>
<feature type="transmembrane region" description="Helical" evidence="6">
    <location>
        <begin position="220"/>
        <end position="249"/>
    </location>
</feature>
<dbReference type="RefSeq" id="WP_142787061.1">
    <property type="nucleotide sequence ID" value="NZ_VHJK01000001.1"/>
</dbReference>
<comment type="catalytic activity">
    <reaction evidence="6">
        <text>Na(+)(in) + 2 H(+)(out) = Na(+)(out) + 2 H(+)(in)</text>
        <dbReference type="Rhea" id="RHEA:29251"/>
        <dbReference type="ChEBI" id="CHEBI:15378"/>
        <dbReference type="ChEBI" id="CHEBI:29101"/>
    </reaction>
</comment>
<evidence type="ECO:0000256" key="7">
    <source>
        <dbReference type="SAM" id="MobiDB-lite"/>
    </source>
</evidence>
<evidence type="ECO:0000256" key="1">
    <source>
        <dbReference type="ARBA" id="ARBA00004429"/>
    </source>
</evidence>
<keyword evidence="6" id="KW-0739">Sodium transport</keyword>
<keyword evidence="6" id="KW-0915">Sodium</keyword>
<feature type="transmembrane region" description="Helical" evidence="6">
    <location>
        <begin position="373"/>
        <end position="392"/>
    </location>
</feature>
<feature type="transmembrane region" description="Helical" evidence="6">
    <location>
        <begin position="269"/>
        <end position="288"/>
    </location>
</feature>
<comment type="similarity">
    <text evidence="6">Belongs to the NhaA Na(+)/H(+) (TC 2.A.33) antiporter family.</text>
</comment>
<evidence type="ECO:0000256" key="4">
    <source>
        <dbReference type="ARBA" id="ARBA00022989"/>
    </source>
</evidence>
<evidence type="ECO:0000256" key="2">
    <source>
        <dbReference type="ARBA" id="ARBA00022475"/>
    </source>
</evidence>
<evidence type="ECO:0000313" key="8">
    <source>
        <dbReference type="EMBL" id="TRD10800.1"/>
    </source>
</evidence>
<feature type="transmembrane region" description="Helical" evidence="6">
    <location>
        <begin position="191"/>
        <end position="208"/>
    </location>
</feature>
<keyword evidence="5 6" id="KW-0472">Membrane</keyword>
<dbReference type="NCBIfam" id="TIGR00773">
    <property type="entry name" value="NhaA"/>
    <property type="match status" value="1"/>
</dbReference>
<evidence type="ECO:0000256" key="6">
    <source>
        <dbReference type="HAMAP-Rule" id="MF_01844"/>
    </source>
</evidence>
<proteinExistence type="inferred from homology"/>
<dbReference type="GO" id="GO:0015385">
    <property type="term" value="F:sodium:proton antiporter activity"/>
    <property type="evidence" value="ECO:0007669"/>
    <property type="project" value="UniProtKB-UniRule"/>
</dbReference>
<feature type="region of interest" description="Disordered" evidence="7">
    <location>
        <begin position="399"/>
        <end position="418"/>
    </location>
</feature>
<evidence type="ECO:0000313" key="9">
    <source>
        <dbReference type="Proteomes" id="UP000316343"/>
    </source>
</evidence>
<keyword evidence="9" id="KW-1185">Reference proteome</keyword>
<dbReference type="InterPro" id="IPR023171">
    <property type="entry name" value="Na/H_antiporter_dom_sf"/>
</dbReference>
<comment type="subcellular location">
    <subcellularLocation>
        <location evidence="1">Cell inner membrane</location>
        <topology evidence="1">Multi-pass membrane protein</topology>
    </subcellularLocation>
    <subcellularLocation>
        <location evidence="6">Cell membrane</location>
        <topology evidence="6">Multi-pass membrane protein</topology>
    </subcellularLocation>
</comment>
<dbReference type="AlphaFoldDB" id="A0A547P9I1"/>
<dbReference type="OrthoDB" id="9808135at2"/>
<feature type="transmembrane region" description="Helical" evidence="6">
    <location>
        <begin position="137"/>
        <end position="156"/>
    </location>
</feature>
<keyword evidence="6" id="KW-0813">Transport</keyword>
<dbReference type="Pfam" id="PF06965">
    <property type="entry name" value="Na_H_antiport_1"/>
    <property type="match status" value="1"/>
</dbReference>
<dbReference type="InterPro" id="IPR004670">
    <property type="entry name" value="NhaA"/>
</dbReference>
<feature type="transmembrane region" description="Helical" evidence="6">
    <location>
        <begin position="71"/>
        <end position="89"/>
    </location>
</feature>
<dbReference type="Gene3D" id="1.20.1530.10">
    <property type="entry name" value="Na+/H+ antiporter like domain"/>
    <property type="match status" value="1"/>
</dbReference>
<keyword evidence="6" id="KW-0050">Antiport</keyword>
<dbReference type="GO" id="GO:0005886">
    <property type="term" value="C:plasma membrane"/>
    <property type="evidence" value="ECO:0007669"/>
    <property type="project" value="UniProtKB-SubCell"/>
</dbReference>
<dbReference type="Proteomes" id="UP000316343">
    <property type="component" value="Unassembled WGS sequence"/>
</dbReference>
<reference evidence="8 9" key="1">
    <citation type="submission" date="2019-06" db="EMBL/GenBank/DDBJ databases">
        <title>Erythrobacter insulae sp. nov., isolated from a tidal flat.</title>
        <authorList>
            <person name="Yoon J.-H."/>
        </authorList>
    </citation>
    <scope>NUCLEOTIDE SEQUENCE [LARGE SCALE GENOMIC DNA]</scope>
    <source>
        <strain evidence="8 9">JBTF-M21</strain>
    </source>
</reference>
<dbReference type="GO" id="GO:0006885">
    <property type="term" value="P:regulation of pH"/>
    <property type="evidence" value="ECO:0007669"/>
    <property type="project" value="UniProtKB-UniRule"/>
</dbReference>
<comment type="caution">
    <text evidence="8">The sequence shown here is derived from an EMBL/GenBank/DDBJ whole genome shotgun (WGS) entry which is preliminary data.</text>
</comment>
<feature type="transmembrane region" description="Helical" evidence="6">
    <location>
        <begin position="339"/>
        <end position="361"/>
    </location>
</feature>
<comment type="function">
    <text evidence="6">Na(+)/H(+) antiporter that extrudes sodium in exchange for external protons.</text>
</comment>
<protein>
    <recommendedName>
        <fullName evidence="6">Na(+)/H(+) antiporter NhaA</fullName>
    </recommendedName>
    <alternativeName>
        <fullName evidence="6">Sodium/proton antiporter NhaA</fullName>
    </alternativeName>
</protein>
<evidence type="ECO:0000256" key="3">
    <source>
        <dbReference type="ARBA" id="ARBA00022692"/>
    </source>
</evidence>
<gene>
    <name evidence="6 8" type="primary">nhaA</name>
    <name evidence="8" type="ORF">FGU71_02225</name>
</gene>
<dbReference type="EMBL" id="VHJK01000001">
    <property type="protein sequence ID" value="TRD10800.1"/>
    <property type="molecule type" value="Genomic_DNA"/>
</dbReference>
<dbReference type="HAMAP" id="MF_01844">
    <property type="entry name" value="NhaA"/>
    <property type="match status" value="1"/>
</dbReference>
<dbReference type="PANTHER" id="PTHR30341">
    <property type="entry name" value="SODIUM ION/PROTON ANTIPORTER NHAA-RELATED"/>
    <property type="match status" value="1"/>
</dbReference>
<keyword evidence="6" id="KW-0406">Ion transport</keyword>
<dbReference type="PANTHER" id="PTHR30341:SF0">
    <property type="entry name" value="NA(+)_H(+) ANTIPORTER NHAA"/>
    <property type="match status" value="1"/>
</dbReference>
<feature type="transmembrane region" description="Helical" evidence="6">
    <location>
        <begin position="21"/>
        <end position="44"/>
    </location>
</feature>
<evidence type="ECO:0000256" key="5">
    <source>
        <dbReference type="ARBA" id="ARBA00023136"/>
    </source>
</evidence>
<dbReference type="NCBIfam" id="NF007111">
    <property type="entry name" value="PRK09560.1"/>
    <property type="match status" value="1"/>
</dbReference>
<name>A0A547P9I1_9SPHN</name>
<keyword evidence="4 6" id="KW-1133">Transmembrane helix</keyword>
<sequence>MPDIDPLPIKPLRKIFAPVRALFVGDASAGILLIIVAAAAMLAANSAYASEYRELFYGELSWTPIAKLKDLHYWINDGLMAIFFFVVGLEVKREVVAGQLADPAARRLPMLAAAAGMLVPAGVYMVISGGGTYADGWAIPAATDIAFAMGVLGLLGSRVPASLRLFLLTVAIVDDIGAVVVIALFYTKSLYAEWLLAGVIVFGLMFALNRMRVSVFWPYILLAVVLWYCALNSGVHATIAGVVAALTIPLHRKDGNSMLERLEHGLAPWSAYLVVPVFGFANAGVSLAGMGPEALVAALPLAVAAGLVVGKQLGIFTIVWIADKTGFAKRPEGASWPEIWGVSILCGIGFTMSIFIGGLAFPDQPTLVEEAKIGILLGSGISAILGFVILRLTTTHPDEDCDDQGTAPLDPYPEDPLR</sequence>
<feature type="transmembrane region" description="Helical" evidence="6">
    <location>
        <begin position="163"/>
        <end position="185"/>
    </location>
</feature>
<keyword evidence="3 6" id="KW-0812">Transmembrane</keyword>
<organism evidence="8 9">
    <name type="scientific">Erythrobacter insulae</name>
    <dbReference type="NCBI Taxonomy" id="2584124"/>
    <lineage>
        <taxon>Bacteria</taxon>
        <taxon>Pseudomonadati</taxon>
        <taxon>Pseudomonadota</taxon>
        <taxon>Alphaproteobacteria</taxon>
        <taxon>Sphingomonadales</taxon>
        <taxon>Erythrobacteraceae</taxon>
        <taxon>Erythrobacter/Porphyrobacter group</taxon>
        <taxon>Erythrobacter</taxon>
    </lineage>
</organism>
<dbReference type="NCBIfam" id="NF007112">
    <property type="entry name" value="PRK09561.1"/>
    <property type="match status" value="1"/>
</dbReference>